<evidence type="ECO:0000313" key="1">
    <source>
        <dbReference type="EMBL" id="EYC33309.1"/>
    </source>
</evidence>
<evidence type="ECO:0000313" key="2">
    <source>
        <dbReference type="Proteomes" id="UP000024635"/>
    </source>
</evidence>
<sequence>MTSPKSGLSVEIFRPDEGCMGRGRENQHNPVLNSRLLITVQSDKYFGTPSSPSSTPSTSCTRQCCADKWNPSVALSKPGTVYPKRLGSRQSGVMRVCDAAAVTTWATWQHKKCVTARRHWIPDRVGAQWAISRI</sequence>
<dbReference type="Proteomes" id="UP000024635">
    <property type="component" value="Unassembled WGS sequence"/>
</dbReference>
<name>A0A016W0C4_9BILA</name>
<accession>A0A016W0C4</accession>
<proteinExistence type="predicted"/>
<comment type="caution">
    <text evidence="1">The sequence shown here is derived from an EMBL/GenBank/DDBJ whole genome shotgun (WGS) entry which is preliminary data.</text>
</comment>
<gene>
    <name evidence="1" type="primary">Acey_s0002.g716</name>
    <name evidence="1" type="ORF">Y032_0002g716</name>
</gene>
<organism evidence="1 2">
    <name type="scientific">Ancylostoma ceylanicum</name>
    <dbReference type="NCBI Taxonomy" id="53326"/>
    <lineage>
        <taxon>Eukaryota</taxon>
        <taxon>Metazoa</taxon>
        <taxon>Ecdysozoa</taxon>
        <taxon>Nematoda</taxon>
        <taxon>Chromadorea</taxon>
        <taxon>Rhabditida</taxon>
        <taxon>Rhabditina</taxon>
        <taxon>Rhabditomorpha</taxon>
        <taxon>Strongyloidea</taxon>
        <taxon>Ancylostomatidae</taxon>
        <taxon>Ancylostomatinae</taxon>
        <taxon>Ancylostoma</taxon>
    </lineage>
</organism>
<reference evidence="2" key="1">
    <citation type="journal article" date="2015" name="Nat. Genet.">
        <title>The genome and transcriptome of the zoonotic hookworm Ancylostoma ceylanicum identify infection-specific gene families.</title>
        <authorList>
            <person name="Schwarz E.M."/>
            <person name="Hu Y."/>
            <person name="Antoshechkin I."/>
            <person name="Miller M.M."/>
            <person name="Sternberg P.W."/>
            <person name="Aroian R.V."/>
        </authorList>
    </citation>
    <scope>NUCLEOTIDE SEQUENCE</scope>
    <source>
        <strain evidence="2">HY135</strain>
    </source>
</reference>
<dbReference type="AlphaFoldDB" id="A0A016W0C4"/>
<dbReference type="EMBL" id="JARK01001338">
    <property type="protein sequence ID" value="EYC33309.1"/>
    <property type="molecule type" value="Genomic_DNA"/>
</dbReference>
<keyword evidence="2" id="KW-1185">Reference proteome</keyword>
<protein>
    <submittedName>
        <fullName evidence="1">Uncharacterized protein</fullName>
    </submittedName>
</protein>